<dbReference type="InterPro" id="IPR050471">
    <property type="entry name" value="AB_hydrolase"/>
</dbReference>
<evidence type="ECO:0000259" key="1">
    <source>
        <dbReference type="Pfam" id="PF00561"/>
    </source>
</evidence>
<evidence type="ECO:0000313" key="2">
    <source>
        <dbReference type="EMBL" id="KAL2036799.1"/>
    </source>
</evidence>
<name>A0ABR3ZWA2_9LECA</name>
<reference evidence="2 3" key="1">
    <citation type="submission" date="2024-09" db="EMBL/GenBank/DDBJ databases">
        <title>Rethinking Asexuality: The Enigmatic Case of Functional Sexual Genes in Lepraria (Stereocaulaceae).</title>
        <authorList>
            <person name="Doellman M."/>
            <person name="Sun Y."/>
            <person name="Barcenas-Pena A."/>
            <person name="Lumbsch H.T."/>
            <person name="Grewe F."/>
        </authorList>
    </citation>
    <scope>NUCLEOTIDE SEQUENCE [LARGE SCALE GENOMIC DNA]</scope>
    <source>
        <strain evidence="2 3">Mercado 3170</strain>
    </source>
</reference>
<dbReference type="Proteomes" id="UP001590950">
    <property type="component" value="Unassembled WGS sequence"/>
</dbReference>
<dbReference type="Gene3D" id="3.40.50.1820">
    <property type="entry name" value="alpha/beta hydrolase"/>
    <property type="match status" value="1"/>
</dbReference>
<protein>
    <recommendedName>
        <fullName evidence="1">AB hydrolase-1 domain-containing protein</fullName>
    </recommendedName>
</protein>
<gene>
    <name evidence="2" type="ORF">N7G274_010457</name>
</gene>
<dbReference type="SUPFAM" id="SSF53474">
    <property type="entry name" value="alpha/beta-Hydrolases"/>
    <property type="match status" value="1"/>
</dbReference>
<sequence>MPLTAIEVAGHPAFKEPVIWDLKPTTKGKCAVAQGRGGPFNIAYEIHGVGDLHVVWVMGLGAHKWYWQRQTKDFGHDEADKYSCLLFDNRGMGESDKPILRYSTSEMAKDVLHLLDHVGWTDDRSVHVVGISMGGMIAQEMAYLEPKRIASLSLVSTCAQLMNTVGYLQNMRDRINLFIPKSIDGQIAEIKSRVSESWLQAPDEDGNFPTNGDRFAAQELTKRLDVNGFQRKGFLCQLAACGYHKKSAAQLREIADNVGRERIQVVHGDIDNLITLPHAKVLLKELGGKEAGVTKVIFKGRGHYLPFEERREFKRVIAALIDKAVTIP</sequence>
<dbReference type="Pfam" id="PF00561">
    <property type="entry name" value="Abhydrolase_1"/>
    <property type="match status" value="1"/>
</dbReference>
<evidence type="ECO:0000313" key="3">
    <source>
        <dbReference type="Proteomes" id="UP001590950"/>
    </source>
</evidence>
<feature type="domain" description="AB hydrolase-1" evidence="1">
    <location>
        <begin position="53"/>
        <end position="309"/>
    </location>
</feature>
<proteinExistence type="predicted"/>
<comment type="caution">
    <text evidence="2">The sequence shown here is derived from an EMBL/GenBank/DDBJ whole genome shotgun (WGS) entry which is preliminary data.</text>
</comment>
<accession>A0ABR3ZWA2</accession>
<keyword evidence="3" id="KW-1185">Reference proteome</keyword>
<dbReference type="EMBL" id="JBEFKJ010000050">
    <property type="protein sequence ID" value="KAL2036799.1"/>
    <property type="molecule type" value="Genomic_DNA"/>
</dbReference>
<dbReference type="PANTHER" id="PTHR43433:SF5">
    <property type="entry name" value="AB HYDROLASE-1 DOMAIN-CONTAINING PROTEIN"/>
    <property type="match status" value="1"/>
</dbReference>
<dbReference type="PANTHER" id="PTHR43433">
    <property type="entry name" value="HYDROLASE, ALPHA/BETA FOLD FAMILY PROTEIN"/>
    <property type="match status" value="1"/>
</dbReference>
<organism evidence="2 3">
    <name type="scientific">Stereocaulon virgatum</name>
    <dbReference type="NCBI Taxonomy" id="373712"/>
    <lineage>
        <taxon>Eukaryota</taxon>
        <taxon>Fungi</taxon>
        <taxon>Dikarya</taxon>
        <taxon>Ascomycota</taxon>
        <taxon>Pezizomycotina</taxon>
        <taxon>Lecanoromycetes</taxon>
        <taxon>OSLEUM clade</taxon>
        <taxon>Lecanoromycetidae</taxon>
        <taxon>Lecanorales</taxon>
        <taxon>Lecanorineae</taxon>
        <taxon>Stereocaulaceae</taxon>
        <taxon>Stereocaulon</taxon>
    </lineage>
</organism>
<dbReference type="InterPro" id="IPR029058">
    <property type="entry name" value="AB_hydrolase_fold"/>
</dbReference>
<dbReference type="InterPro" id="IPR000073">
    <property type="entry name" value="AB_hydrolase_1"/>
</dbReference>